<comment type="caution">
    <text evidence="7">The sequence shown here is derived from an EMBL/GenBank/DDBJ whole genome shotgun (WGS) entry which is preliminary data.</text>
</comment>
<dbReference type="InterPro" id="IPR039072">
    <property type="entry name" value="ATP_synth_I_Bacilli"/>
</dbReference>
<evidence type="ECO:0000313" key="8">
    <source>
        <dbReference type="Proteomes" id="UP000306477"/>
    </source>
</evidence>
<dbReference type="AlphaFoldDB" id="A0A4S3PN42"/>
<dbReference type="EMBL" id="SLUB01000036">
    <property type="protein sequence ID" value="THE10977.1"/>
    <property type="molecule type" value="Genomic_DNA"/>
</dbReference>
<dbReference type="PANTHER" id="PTHR40035">
    <property type="entry name" value="ATP SYNTHASE PROTEIN I"/>
    <property type="match status" value="1"/>
</dbReference>
<proteinExistence type="predicted"/>
<feature type="transmembrane region" description="Helical" evidence="6">
    <location>
        <begin position="74"/>
        <end position="91"/>
    </location>
</feature>
<dbReference type="STRING" id="1033734.GCA_000285535_02554"/>
<keyword evidence="4 6" id="KW-1133">Transmembrane helix</keyword>
<dbReference type="PANTHER" id="PTHR40035:SF1">
    <property type="entry name" value="ATP SYNTHASE PROTEIN I"/>
    <property type="match status" value="1"/>
</dbReference>
<dbReference type="Pfam" id="PF03899">
    <property type="entry name" value="ATP-synt_I"/>
    <property type="match status" value="1"/>
</dbReference>
<reference evidence="7 8" key="1">
    <citation type="journal article" date="2019" name="Indoor Air">
        <title>Impacts of indoor surface finishes on bacterial viability.</title>
        <authorList>
            <person name="Hu J."/>
            <person name="Maamar S.B."/>
            <person name="Glawe A.J."/>
            <person name="Gottel N."/>
            <person name="Gilbert J.A."/>
            <person name="Hartmann E.M."/>
        </authorList>
    </citation>
    <scope>NUCLEOTIDE SEQUENCE [LARGE SCALE GENOMIC DNA]</scope>
    <source>
        <strain evidence="7 8">AF060A6</strain>
    </source>
</reference>
<feature type="transmembrane region" description="Helical" evidence="6">
    <location>
        <begin position="12"/>
        <end position="28"/>
    </location>
</feature>
<keyword evidence="2" id="KW-1003">Cell membrane</keyword>
<gene>
    <name evidence="7" type="ORF">E1I69_16775</name>
</gene>
<evidence type="ECO:0000256" key="2">
    <source>
        <dbReference type="ARBA" id="ARBA00022475"/>
    </source>
</evidence>
<evidence type="ECO:0000313" key="7">
    <source>
        <dbReference type="EMBL" id="THE10977.1"/>
    </source>
</evidence>
<evidence type="ECO:0000256" key="5">
    <source>
        <dbReference type="ARBA" id="ARBA00023136"/>
    </source>
</evidence>
<dbReference type="InterPro" id="IPR005598">
    <property type="entry name" value="ATP_synth_I"/>
</dbReference>
<keyword evidence="8" id="KW-1185">Reference proteome</keyword>
<dbReference type="RefSeq" id="WP_136380720.1">
    <property type="nucleotide sequence ID" value="NZ_SLUB01000036.1"/>
</dbReference>
<dbReference type="GO" id="GO:0005886">
    <property type="term" value="C:plasma membrane"/>
    <property type="evidence" value="ECO:0007669"/>
    <property type="project" value="UniProtKB-SubCell"/>
</dbReference>
<keyword evidence="5 6" id="KW-0472">Membrane</keyword>
<feature type="transmembrane region" description="Helical" evidence="6">
    <location>
        <begin position="34"/>
        <end position="53"/>
    </location>
</feature>
<organism evidence="7 8">
    <name type="scientific">Bacillus timonensis</name>
    <dbReference type="NCBI Taxonomy" id="1033734"/>
    <lineage>
        <taxon>Bacteria</taxon>
        <taxon>Bacillati</taxon>
        <taxon>Bacillota</taxon>
        <taxon>Bacilli</taxon>
        <taxon>Bacillales</taxon>
        <taxon>Bacillaceae</taxon>
        <taxon>Bacillus</taxon>
    </lineage>
</organism>
<name>A0A4S3PN42_9BACI</name>
<evidence type="ECO:0000256" key="1">
    <source>
        <dbReference type="ARBA" id="ARBA00004651"/>
    </source>
</evidence>
<evidence type="ECO:0000256" key="6">
    <source>
        <dbReference type="SAM" id="Phobius"/>
    </source>
</evidence>
<dbReference type="Proteomes" id="UP000306477">
    <property type="component" value="Unassembled WGS sequence"/>
</dbReference>
<comment type="subcellular location">
    <subcellularLocation>
        <location evidence="1">Cell membrane</location>
        <topology evidence="1">Multi-pass membrane protein</topology>
    </subcellularLocation>
</comment>
<keyword evidence="3 6" id="KW-0812">Transmembrane</keyword>
<sequence>MQDLSIAFTRYRKYIFYLLAIYVLGWGFTAYKSVFLGLILGTLGSLWILFTLARKNKQFTKAYEEGRTVRSLGTMSRMAVAGLAVLIVMEYPENFHLGSMIIGLMTAYFVIMIDFFFQKLHK</sequence>
<evidence type="ECO:0000256" key="3">
    <source>
        <dbReference type="ARBA" id="ARBA00022692"/>
    </source>
</evidence>
<accession>A0A4S3PN42</accession>
<feature type="transmembrane region" description="Helical" evidence="6">
    <location>
        <begin position="97"/>
        <end position="117"/>
    </location>
</feature>
<dbReference type="OrthoDB" id="2355635at2"/>
<protein>
    <submittedName>
        <fullName evidence="7">ATP synthase subunit I</fullName>
    </submittedName>
</protein>
<evidence type="ECO:0000256" key="4">
    <source>
        <dbReference type="ARBA" id="ARBA00022989"/>
    </source>
</evidence>